<keyword evidence="1" id="KW-0812">Transmembrane</keyword>
<name>A0ABW4CGW0_9LACO</name>
<dbReference type="RefSeq" id="WP_125580438.1">
    <property type="nucleotide sequence ID" value="NZ_BOLQ01000008.1"/>
</dbReference>
<dbReference type="PROSITE" id="PS51257">
    <property type="entry name" value="PROKAR_LIPOPROTEIN"/>
    <property type="match status" value="1"/>
</dbReference>
<sequence length="59" mass="6272">MTFIRAMTSAFNAQTVLLLLGLICIVTGIWWLFGCGVGMVAIGAALISIAVIINFNKGR</sequence>
<dbReference type="EMBL" id="JBHTOC010000006">
    <property type="protein sequence ID" value="MFD1429557.1"/>
    <property type="molecule type" value="Genomic_DNA"/>
</dbReference>
<accession>A0ABW4CGW0</accession>
<keyword evidence="1" id="KW-1133">Transmembrane helix</keyword>
<proteinExistence type="predicted"/>
<feature type="transmembrane region" description="Helical" evidence="1">
    <location>
        <begin position="39"/>
        <end position="56"/>
    </location>
</feature>
<evidence type="ECO:0000256" key="1">
    <source>
        <dbReference type="SAM" id="Phobius"/>
    </source>
</evidence>
<organism evidence="2 3">
    <name type="scientific">Lacticaseibacillus mingshuiensis</name>
    <dbReference type="NCBI Taxonomy" id="2799574"/>
    <lineage>
        <taxon>Bacteria</taxon>
        <taxon>Bacillati</taxon>
        <taxon>Bacillota</taxon>
        <taxon>Bacilli</taxon>
        <taxon>Lactobacillales</taxon>
        <taxon>Lactobacillaceae</taxon>
        <taxon>Lacticaseibacillus</taxon>
    </lineage>
</organism>
<dbReference type="Proteomes" id="UP001597196">
    <property type="component" value="Unassembled WGS sequence"/>
</dbReference>
<comment type="caution">
    <text evidence="2">The sequence shown here is derived from an EMBL/GenBank/DDBJ whole genome shotgun (WGS) entry which is preliminary data.</text>
</comment>
<gene>
    <name evidence="2" type="ORF">ACFQ4P_04765</name>
</gene>
<evidence type="ECO:0000313" key="2">
    <source>
        <dbReference type="EMBL" id="MFD1429557.1"/>
    </source>
</evidence>
<feature type="transmembrane region" description="Helical" evidence="1">
    <location>
        <begin position="12"/>
        <end position="33"/>
    </location>
</feature>
<reference evidence="3" key="1">
    <citation type="journal article" date="2019" name="Int. J. Syst. Evol. Microbiol.">
        <title>The Global Catalogue of Microorganisms (GCM) 10K type strain sequencing project: providing services to taxonomists for standard genome sequencing and annotation.</title>
        <authorList>
            <consortium name="The Broad Institute Genomics Platform"/>
            <consortium name="The Broad Institute Genome Sequencing Center for Infectious Disease"/>
            <person name="Wu L."/>
            <person name="Ma J."/>
        </authorList>
    </citation>
    <scope>NUCLEOTIDE SEQUENCE [LARGE SCALE GENOMIC DNA]</scope>
    <source>
        <strain evidence="3">CCM 8980</strain>
    </source>
</reference>
<keyword evidence="1" id="KW-0472">Membrane</keyword>
<protein>
    <submittedName>
        <fullName evidence="2">Uncharacterized protein</fullName>
    </submittedName>
</protein>
<evidence type="ECO:0000313" key="3">
    <source>
        <dbReference type="Proteomes" id="UP001597196"/>
    </source>
</evidence>
<keyword evidence="3" id="KW-1185">Reference proteome</keyword>